<dbReference type="GO" id="GO:0005739">
    <property type="term" value="C:mitochondrion"/>
    <property type="evidence" value="ECO:0007669"/>
    <property type="project" value="UniProtKB-ARBA"/>
</dbReference>
<evidence type="ECO:0000259" key="10">
    <source>
        <dbReference type="Pfam" id="PF22366"/>
    </source>
</evidence>
<dbReference type="SUPFAM" id="SSF51905">
    <property type="entry name" value="FAD/NAD(P)-binding domain"/>
    <property type="match status" value="2"/>
</dbReference>
<dbReference type="PANTHER" id="PTHR43706:SF47">
    <property type="entry name" value="EXTERNAL NADH-UBIQUINONE OXIDOREDUCTASE 1, MITOCHONDRIAL-RELATED"/>
    <property type="match status" value="1"/>
</dbReference>
<evidence type="ECO:0000256" key="3">
    <source>
        <dbReference type="ARBA" id="ARBA00022630"/>
    </source>
</evidence>
<evidence type="ECO:0000256" key="5">
    <source>
        <dbReference type="ARBA" id="ARBA00022946"/>
    </source>
</evidence>
<proteinExistence type="inferred from homology"/>
<dbReference type="PRINTS" id="PR00411">
    <property type="entry name" value="PNDRDTASEI"/>
</dbReference>
<dbReference type="EMBL" id="CAFBPW010000281">
    <property type="protein sequence ID" value="CAB5040332.1"/>
    <property type="molecule type" value="Genomic_DNA"/>
</dbReference>
<evidence type="ECO:0000313" key="14">
    <source>
        <dbReference type="EMBL" id="CAB5040332.1"/>
    </source>
</evidence>
<keyword evidence="7" id="KW-0520">NAD</keyword>
<evidence type="ECO:0000256" key="7">
    <source>
        <dbReference type="ARBA" id="ARBA00023027"/>
    </source>
</evidence>
<comment type="similarity">
    <text evidence="1">Belongs to the NADH dehydrogenase family.</text>
</comment>
<sequence length="420" mass="45475">MSDRPVVLVLGAGFGGIGVVSKLKKAPVDIVLVDQHDYHTFRPLLYQVATDVLEPTTVGYPIRSFVDRQKNLSFTKATVTGVDLENQVVSFSDWEPQHYDYLVVALGGKANFLNISGAEEHSFPLYTLNDAVKLRQHVLTKFEAANKSRDLVEAGALNLVIVGGGPTGVETAGAMAELYYSSLARDFPGLPVADASITLVEYGDRLLTMFDQGLSDYTKEALEERGVTVRLGESVTEIKADSVTLNSGQTLDAHTTVWGAGLSAVTLASTLSDDLQHGRVPTEPMLHLAGRPEVFVIGDLAWTTDTKTEKVLPQLGSVALQAGEHVGKTIDRMTRKHKEPEPFNYLDKGSMATIGRKAAVAALPPDVHLTGMAAALVWGSVHLALLSGAENRAVAMTNWSFAYMHHDRPSRIIIDLEDED</sequence>
<evidence type="ECO:0000259" key="9">
    <source>
        <dbReference type="Pfam" id="PF07992"/>
    </source>
</evidence>
<evidence type="ECO:0000313" key="11">
    <source>
        <dbReference type="EMBL" id="CAB4699229.1"/>
    </source>
</evidence>
<keyword evidence="6" id="KW-0560">Oxidoreductase</keyword>
<dbReference type="InterPro" id="IPR023753">
    <property type="entry name" value="FAD/NAD-binding_dom"/>
</dbReference>
<dbReference type="InterPro" id="IPR045024">
    <property type="entry name" value="NDH-2"/>
</dbReference>
<keyword evidence="3" id="KW-0285">Flavoprotein</keyword>
<evidence type="ECO:0000256" key="2">
    <source>
        <dbReference type="ARBA" id="ARBA00012637"/>
    </source>
</evidence>
<protein>
    <recommendedName>
        <fullName evidence="2">NADH:ubiquinone reductase (non-electrogenic)</fullName>
        <ecNumber evidence="2">1.6.5.9</ecNumber>
    </recommendedName>
</protein>
<dbReference type="GO" id="GO:0050136">
    <property type="term" value="F:NADH dehydrogenase (quinone) (non-electrogenic) activity"/>
    <property type="evidence" value="ECO:0007669"/>
    <property type="project" value="UniProtKB-EC"/>
</dbReference>
<dbReference type="EC" id="1.6.5.9" evidence="2"/>
<keyword evidence="5" id="KW-0809">Transit peptide</keyword>
<gene>
    <name evidence="11" type="ORF">UFOPK2582_00855</name>
    <name evidence="12" type="ORF">UFOPK3046_01814</name>
    <name evidence="13" type="ORF">UFOPK3914_01817</name>
    <name evidence="14" type="ORF">UFOPK4173_01807</name>
</gene>
<evidence type="ECO:0000313" key="13">
    <source>
        <dbReference type="EMBL" id="CAB4995102.1"/>
    </source>
</evidence>
<feature type="domain" description="FAD/NAD(P)-binding" evidence="9">
    <location>
        <begin position="7"/>
        <end position="323"/>
    </location>
</feature>
<dbReference type="Gene3D" id="3.50.50.100">
    <property type="match status" value="1"/>
</dbReference>
<dbReference type="Pfam" id="PF07992">
    <property type="entry name" value="Pyr_redox_2"/>
    <property type="match status" value="1"/>
</dbReference>
<name>A0A6J6PKN1_9ZZZZ</name>
<dbReference type="AlphaFoldDB" id="A0A6J6PKN1"/>
<evidence type="ECO:0000256" key="8">
    <source>
        <dbReference type="ARBA" id="ARBA00047599"/>
    </source>
</evidence>
<dbReference type="InterPro" id="IPR054585">
    <property type="entry name" value="NDH2-like_C"/>
</dbReference>
<accession>A0A6J6PKN1</accession>
<evidence type="ECO:0000256" key="1">
    <source>
        <dbReference type="ARBA" id="ARBA00005272"/>
    </source>
</evidence>
<evidence type="ECO:0000256" key="6">
    <source>
        <dbReference type="ARBA" id="ARBA00023002"/>
    </source>
</evidence>
<feature type="domain" description="External alternative NADH-ubiquinone oxidoreductase-like C-terminal" evidence="10">
    <location>
        <begin position="348"/>
        <end position="401"/>
    </location>
</feature>
<dbReference type="PRINTS" id="PR00368">
    <property type="entry name" value="FADPNR"/>
</dbReference>
<dbReference type="EMBL" id="CAFAAQ010000225">
    <property type="protein sequence ID" value="CAB4822561.1"/>
    <property type="molecule type" value="Genomic_DNA"/>
</dbReference>
<comment type="catalytic activity">
    <reaction evidence="8">
        <text>a quinone + NADH + H(+) = a quinol + NAD(+)</text>
        <dbReference type="Rhea" id="RHEA:46160"/>
        <dbReference type="ChEBI" id="CHEBI:15378"/>
        <dbReference type="ChEBI" id="CHEBI:24646"/>
        <dbReference type="ChEBI" id="CHEBI:57540"/>
        <dbReference type="ChEBI" id="CHEBI:57945"/>
        <dbReference type="ChEBI" id="CHEBI:132124"/>
        <dbReference type="EC" id="1.6.5.9"/>
    </reaction>
</comment>
<reference evidence="11" key="1">
    <citation type="submission" date="2020-05" db="EMBL/GenBank/DDBJ databases">
        <authorList>
            <person name="Chiriac C."/>
            <person name="Salcher M."/>
            <person name="Ghai R."/>
            <person name="Kavagutti S V."/>
        </authorList>
    </citation>
    <scope>NUCLEOTIDE SEQUENCE</scope>
</reference>
<dbReference type="Pfam" id="PF22366">
    <property type="entry name" value="NDH2_C"/>
    <property type="match status" value="1"/>
</dbReference>
<evidence type="ECO:0000256" key="4">
    <source>
        <dbReference type="ARBA" id="ARBA00022827"/>
    </source>
</evidence>
<keyword evidence="4" id="KW-0274">FAD</keyword>
<dbReference type="EMBL" id="CAFBOG010000226">
    <property type="protein sequence ID" value="CAB4995102.1"/>
    <property type="molecule type" value="Genomic_DNA"/>
</dbReference>
<dbReference type="EMBL" id="CAEZXS010000089">
    <property type="protein sequence ID" value="CAB4699229.1"/>
    <property type="molecule type" value="Genomic_DNA"/>
</dbReference>
<organism evidence="11">
    <name type="scientific">freshwater metagenome</name>
    <dbReference type="NCBI Taxonomy" id="449393"/>
    <lineage>
        <taxon>unclassified sequences</taxon>
        <taxon>metagenomes</taxon>
        <taxon>ecological metagenomes</taxon>
    </lineage>
</organism>
<dbReference type="PANTHER" id="PTHR43706">
    <property type="entry name" value="NADH DEHYDROGENASE"/>
    <property type="match status" value="1"/>
</dbReference>
<evidence type="ECO:0000313" key="12">
    <source>
        <dbReference type="EMBL" id="CAB4822561.1"/>
    </source>
</evidence>
<dbReference type="InterPro" id="IPR036188">
    <property type="entry name" value="FAD/NAD-bd_sf"/>
</dbReference>